<feature type="domain" description="Nose resistant-to-fluoxetine protein N-terminal" evidence="3">
    <location>
        <begin position="89"/>
        <end position="254"/>
    </location>
</feature>
<dbReference type="AlphaFoldDB" id="A0A087T922"/>
<dbReference type="Proteomes" id="UP000054359">
    <property type="component" value="Unassembled WGS sequence"/>
</dbReference>
<dbReference type="EMBL" id="KK114052">
    <property type="protein sequence ID" value="KFM61611.1"/>
    <property type="molecule type" value="Genomic_DNA"/>
</dbReference>
<keyword evidence="2" id="KW-0732">Signal</keyword>
<evidence type="ECO:0000256" key="2">
    <source>
        <dbReference type="SAM" id="SignalP"/>
    </source>
</evidence>
<evidence type="ECO:0000256" key="1">
    <source>
        <dbReference type="SAM" id="Phobius"/>
    </source>
</evidence>
<gene>
    <name evidence="4" type="ORF">X975_19597</name>
</gene>
<protein>
    <recommendedName>
        <fullName evidence="3">Nose resistant-to-fluoxetine protein N-terminal domain-containing protein</fullName>
    </recommendedName>
</protein>
<organism evidence="4 5">
    <name type="scientific">Stegodyphus mimosarum</name>
    <name type="common">African social velvet spider</name>
    <dbReference type="NCBI Taxonomy" id="407821"/>
    <lineage>
        <taxon>Eukaryota</taxon>
        <taxon>Metazoa</taxon>
        <taxon>Ecdysozoa</taxon>
        <taxon>Arthropoda</taxon>
        <taxon>Chelicerata</taxon>
        <taxon>Arachnida</taxon>
        <taxon>Araneae</taxon>
        <taxon>Araneomorphae</taxon>
        <taxon>Entelegynae</taxon>
        <taxon>Eresoidea</taxon>
        <taxon>Eresidae</taxon>
        <taxon>Stegodyphus</taxon>
    </lineage>
</organism>
<dbReference type="Pfam" id="PF20146">
    <property type="entry name" value="NRF"/>
    <property type="match status" value="1"/>
</dbReference>
<feature type="chain" id="PRO_5001829410" description="Nose resistant-to-fluoxetine protein N-terminal domain-containing protein" evidence="2">
    <location>
        <begin position="25"/>
        <end position="299"/>
    </location>
</feature>
<keyword evidence="1" id="KW-0472">Membrane</keyword>
<dbReference type="SMART" id="SM00703">
    <property type="entry name" value="NRF"/>
    <property type="match status" value="1"/>
</dbReference>
<evidence type="ECO:0000313" key="5">
    <source>
        <dbReference type="Proteomes" id="UP000054359"/>
    </source>
</evidence>
<dbReference type="OMA" id="NISEPMH"/>
<accession>A0A087T922</accession>
<name>A0A087T922_STEMI</name>
<feature type="signal peptide" evidence="2">
    <location>
        <begin position="1"/>
        <end position="24"/>
    </location>
</feature>
<evidence type="ECO:0000313" key="4">
    <source>
        <dbReference type="EMBL" id="KFM61611.1"/>
    </source>
</evidence>
<dbReference type="PANTHER" id="PTHR11161:SF0">
    <property type="entry name" value="O-ACYLTRANSFERASE LIKE PROTEIN"/>
    <property type="match status" value="1"/>
</dbReference>
<dbReference type="InterPro" id="IPR052728">
    <property type="entry name" value="O2_lipid_transport_reg"/>
</dbReference>
<feature type="non-terminal residue" evidence="4">
    <location>
        <position position="299"/>
    </location>
</feature>
<proteinExistence type="predicted"/>
<keyword evidence="1" id="KW-0812">Transmembrane</keyword>
<dbReference type="PANTHER" id="PTHR11161">
    <property type="entry name" value="O-ACYLTRANSFERASE"/>
    <property type="match status" value="1"/>
</dbReference>
<feature type="transmembrane region" description="Helical" evidence="1">
    <location>
        <begin position="264"/>
        <end position="286"/>
    </location>
</feature>
<keyword evidence="5" id="KW-1185">Reference proteome</keyword>
<evidence type="ECO:0000259" key="3">
    <source>
        <dbReference type="SMART" id="SM00703"/>
    </source>
</evidence>
<dbReference type="OrthoDB" id="6418646at2759"/>
<keyword evidence="1" id="KW-1133">Transmembrane helix</keyword>
<reference evidence="4 5" key="1">
    <citation type="submission" date="2013-11" db="EMBL/GenBank/DDBJ databases">
        <title>Genome sequencing of Stegodyphus mimosarum.</title>
        <authorList>
            <person name="Bechsgaard J."/>
        </authorList>
    </citation>
    <scope>NUCLEOTIDE SEQUENCE [LARGE SCALE GENOMIC DNA]</scope>
</reference>
<sequence>MARYVVYCWLITFSYIVLLNVCSAGRLNKSRNAIFPNYPPITEIVEEPEENGELKTFDEVETKMKGLIEDVIKKVLPYVIRSSADIRLSGRCMASIFKLVLGMQKLQEWAIKMVDATGKPPSGVFQGTSMSLGDFDECVDVTVGRRNKSTLVLEEEFFHGKYCTVECKLPKGITDAIDEYENAPAMNRSRTKIAKSKTFLNMLLKYGQYLKIAAFRFGVCIPSTCDVEDLSSIVATIAKQLGFPLKVLHCQEKKKLEFTLEQTIIITVLTSIVLVVLFSTAAEIYFSKRPANPKSRVES</sequence>
<dbReference type="InterPro" id="IPR006621">
    <property type="entry name" value="Nose-resist-to-fluoxetine_N"/>
</dbReference>